<accession>A0AA88MMX4</accession>
<dbReference type="Gene3D" id="3.30.40.10">
    <property type="entry name" value="Zinc/RING finger domain, C3HC4 (zinc finger)"/>
    <property type="match status" value="1"/>
</dbReference>
<comment type="subcellular location">
    <subcellularLocation>
        <location evidence="1">Nucleus</location>
    </subcellularLocation>
</comment>
<evidence type="ECO:0000256" key="2">
    <source>
        <dbReference type="ARBA" id="ARBA00022723"/>
    </source>
</evidence>
<protein>
    <recommendedName>
        <fullName evidence="7">PHD-type domain-containing protein</fullName>
    </recommendedName>
</protein>
<dbReference type="InterPro" id="IPR013083">
    <property type="entry name" value="Znf_RING/FYVE/PHD"/>
</dbReference>
<dbReference type="SUPFAM" id="SSF57903">
    <property type="entry name" value="FYVE/PHD zinc finger"/>
    <property type="match status" value="1"/>
</dbReference>
<evidence type="ECO:0000259" key="7">
    <source>
        <dbReference type="PROSITE" id="PS51805"/>
    </source>
</evidence>
<dbReference type="EMBL" id="JAUPFM010000010">
    <property type="protein sequence ID" value="KAK2839995.1"/>
    <property type="molecule type" value="Genomic_DNA"/>
</dbReference>
<evidence type="ECO:0000256" key="6">
    <source>
        <dbReference type="SAM" id="MobiDB-lite"/>
    </source>
</evidence>
<evidence type="ECO:0000256" key="5">
    <source>
        <dbReference type="ARBA" id="ARBA00023242"/>
    </source>
</evidence>
<sequence>MKHRNKVSCQLCSLSRETRTTGPLSTKNSVTAHQNCLLFSSGIYNQNSPEFDDLFGFSVEDVRKEVKRGRRLICSKCKKNGATVGCEVKRCPKSYHYPCAVEGGAEIIEDSASETYQVYCPKHRKNNPTTSENSNEAGPSKLTCVFFTDKTSAARALAYSSDSNSSSSQSRSKRRLRFSDESEEMPKKRRISDCSSNSDENETTTESQIFAPLESDLDESANSIPEQQFIFSFTYSSPILDCASAYWKRLCDSHGAQLR</sequence>
<feature type="compositionally biased region" description="Basic and acidic residues" evidence="6">
    <location>
        <begin position="177"/>
        <end position="186"/>
    </location>
</feature>
<keyword evidence="3" id="KW-0863">Zinc-finger</keyword>
<dbReference type="PROSITE" id="PS51805">
    <property type="entry name" value="EPHD"/>
    <property type="match status" value="1"/>
</dbReference>
<dbReference type="GO" id="GO:0005634">
    <property type="term" value="C:nucleus"/>
    <property type="evidence" value="ECO:0007669"/>
    <property type="project" value="UniProtKB-SubCell"/>
</dbReference>
<dbReference type="PANTHER" id="PTHR12420">
    <property type="entry name" value="PHD FINGER PROTEIN"/>
    <property type="match status" value="1"/>
</dbReference>
<keyword evidence="2" id="KW-0479">Metal-binding</keyword>
<evidence type="ECO:0000313" key="8">
    <source>
        <dbReference type="EMBL" id="KAK2839995.1"/>
    </source>
</evidence>
<gene>
    <name evidence="8" type="ORF">Q5P01_013735</name>
</gene>
<dbReference type="GO" id="GO:0008270">
    <property type="term" value="F:zinc ion binding"/>
    <property type="evidence" value="ECO:0007669"/>
    <property type="project" value="UniProtKB-KW"/>
</dbReference>
<dbReference type="Proteomes" id="UP001187415">
    <property type="component" value="Unassembled WGS sequence"/>
</dbReference>
<dbReference type="AlphaFoldDB" id="A0AA88MMX4"/>
<keyword evidence="4" id="KW-0862">Zinc</keyword>
<dbReference type="InterPro" id="IPR051188">
    <property type="entry name" value="PHD-type_Zinc_Finger"/>
</dbReference>
<dbReference type="SMART" id="SM00249">
    <property type="entry name" value="PHD"/>
    <property type="match status" value="1"/>
</dbReference>
<dbReference type="InterPro" id="IPR001965">
    <property type="entry name" value="Znf_PHD"/>
</dbReference>
<dbReference type="InterPro" id="IPR034732">
    <property type="entry name" value="EPHD"/>
</dbReference>
<feature type="compositionally biased region" description="Low complexity" evidence="6">
    <location>
        <begin position="160"/>
        <end position="170"/>
    </location>
</feature>
<feature type="compositionally biased region" description="Polar residues" evidence="6">
    <location>
        <begin position="193"/>
        <end position="206"/>
    </location>
</feature>
<proteinExistence type="predicted"/>
<evidence type="ECO:0000256" key="3">
    <source>
        <dbReference type="ARBA" id="ARBA00022771"/>
    </source>
</evidence>
<evidence type="ECO:0000256" key="4">
    <source>
        <dbReference type="ARBA" id="ARBA00022833"/>
    </source>
</evidence>
<reference evidence="8" key="1">
    <citation type="submission" date="2023-07" db="EMBL/GenBank/DDBJ databases">
        <title>Chromosome-level Genome Assembly of Striped Snakehead (Channa striata).</title>
        <authorList>
            <person name="Liu H."/>
        </authorList>
    </citation>
    <scope>NUCLEOTIDE SEQUENCE</scope>
    <source>
        <strain evidence="8">Gz</strain>
        <tissue evidence="8">Muscle</tissue>
    </source>
</reference>
<name>A0AA88MMX4_CHASR</name>
<evidence type="ECO:0000313" key="9">
    <source>
        <dbReference type="Proteomes" id="UP001187415"/>
    </source>
</evidence>
<organism evidence="8 9">
    <name type="scientific">Channa striata</name>
    <name type="common">Snakehead murrel</name>
    <name type="synonym">Ophicephalus striatus</name>
    <dbReference type="NCBI Taxonomy" id="64152"/>
    <lineage>
        <taxon>Eukaryota</taxon>
        <taxon>Metazoa</taxon>
        <taxon>Chordata</taxon>
        <taxon>Craniata</taxon>
        <taxon>Vertebrata</taxon>
        <taxon>Euteleostomi</taxon>
        <taxon>Actinopterygii</taxon>
        <taxon>Neopterygii</taxon>
        <taxon>Teleostei</taxon>
        <taxon>Neoteleostei</taxon>
        <taxon>Acanthomorphata</taxon>
        <taxon>Anabantaria</taxon>
        <taxon>Anabantiformes</taxon>
        <taxon>Channoidei</taxon>
        <taxon>Channidae</taxon>
        <taxon>Channa</taxon>
    </lineage>
</organism>
<dbReference type="Pfam" id="PF13771">
    <property type="entry name" value="zf-HC5HC2H"/>
    <property type="match status" value="1"/>
</dbReference>
<dbReference type="PANTHER" id="PTHR12420:SF4">
    <property type="entry name" value="PHD FINGER PROTEIN 11"/>
    <property type="match status" value="1"/>
</dbReference>
<comment type="caution">
    <text evidence="8">The sequence shown here is derived from an EMBL/GenBank/DDBJ whole genome shotgun (WGS) entry which is preliminary data.</text>
</comment>
<feature type="domain" description="PHD-type" evidence="7">
    <location>
        <begin position="6"/>
        <end position="124"/>
    </location>
</feature>
<feature type="region of interest" description="Disordered" evidence="6">
    <location>
        <begin position="158"/>
        <end position="206"/>
    </location>
</feature>
<evidence type="ECO:0000256" key="1">
    <source>
        <dbReference type="ARBA" id="ARBA00004123"/>
    </source>
</evidence>
<dbReference type="InterPro" id="IPR011011">
    <property type="entry name" value="Znf_FYVE_PHD"/>
</dbReference>
<keyword evidence="5" id="KW-0539">Nucleus</keyword>
<keyword evidence="9" id="KW-1185">Reference proteome</keyword>